<accession>B0PG54</accession>
<dbReference type="PRINTS" id="PR00036">
    <property type="entry name" value="HTHLACI"/>
</dbReference>
<protein>
    <submittedName>
        <fullName evidence="5">Sugar-binding domain protein</fullName>
    </submittedName>
</protein>
<comment type="caution">
    <text evidence="5">The sequence shown here is derived from an EMBL/GenBank/DDBJ whole genome shotgun (WGS) entry which is preliminary data.</text>
</comment>
<dbReference type="PANTHER" id="PTHR30146:SF109">
    <property type="entry name" value="HTH-TYPE TRANSCRIPTIONAL REGULATOR GALS"/>
    <property type="match status" value="1"/>
</dbReference>
<evidence type="ECO:0000256" key="3">
    <source>
        <dbReference type="ARBA" id="ARBA00023163"/>
    </source>
</evidence>
<dbReference type="GeneID" id="72464112"/>
<dbReference type="RefSeq" id="WP_006876643.1">
    <property type="nucleotide sequence ID" value="NZ_DS544188.1"/>
</dbReference>
<dbReference type="AlphaFoldDB" id="B0PG54"/>
<dbReference type="PROSITE" id="PS00356">
    <property type="entry name" value="HTH_LACI_1"/>
    <property type="match status" value="1"/>
</dbReference>
<dbReference type="InterPro" id="IPR046335">
    <property type="entry name" value="LacI/GalR-like_sensor"/>
</dbReference>
<gene>
    <name evidence="5" type="ORF">ANACOL_03786</name>
</gene>
<dbReference type="InterPro" id="IPR000843">
    <property type="entry name" value="HTH_LacI"/>
</dbReference>
<dbReference type="eggNOG" id="COG1609">
    <property type="taxonomic scope" value="Bacteria"/>
</dbReference>
<proteinExistence type="predicted"/>
<dbReference type="Proteomes" id="UP000003803">
    <property type="component" value="Unassembled WGS sequence"/>
</dbReference>
<name>B0PG54_9FIRM</name>
<dbReference type="Gene3D" id="3.40.50.2300">
    <property type="match status" value="2"/>
</dbReference>
<dbReference type="STRING" id="169435.ERS852551_02547"/>
<dbReference type="Pfam" id="PF13377">
    <property type="entry name" value="Peripla_BP_3"/>
    <property type="match status" value="1"/>
</dbReference>
<dbReference type="SUPFAM" id="SSF47413">
    <property type="entry name" value="lambda repressor-like DNA-binding domains"/>
    <property type="match status" value="1"/>
</dbReference>
<dbReference type="Gene3D" id="1.10.260.40">
    <property type="entry name" value="lambda repressor-like DNA-binding domains"/>
    <property type="match status" value="1"/>
</dbReference>
<dbReference type="InterPro" id="IPR010982">
    <property type="entry name" value="Lambda_DNA-bd_dom_sf"/>
</dbReference>
<sequence>MRATIKDVAKAAGVSPSTVSLIINERPVPISKDTREKVMKAVNDLHYRPNQLAVGLVTNTTNTIGLILPDSNNPFFAALSNQLESRLRHEHLNVIIGNTGGDPEVTRQYLHIFSDRRVDGIILAQMDFEDEAETTKCRELLKSIDIPIVYVDRVADDGNHFSVEVNQVQIGYLATRHLLELGHRQIGCASGSIRLNVNACRYLGYRMALEEYGLAADPSLLFCDSLSITCGQKALPCLLGQNVSAIFAFNDMIAYGIYKECRNYNLSIPRDLSVIGVDDIFLSDIIYPPLTTVAQPVSEIAARAVDGMLHLLQDPQNRTDTAKLNPILKVRGSTARVCPPPHV</sequence>
<reference evidence="5" key="2">
    <citation type="submission" date="2013-09" db="EMBL/GenBank/DDBJ databases">
        <title>Draft genome sequence of Anaerotruncus colihominis(DSM 17241).</title>
        <authorList>
            <person name="Sudarsanam P."/>
            <person name="Ley R."/>
            <person name="Guruge J."/>
            <person name="Turnbaugh P.J."/>
            <person name="Mahowald M."/>
            <person name="Liep D."/>
            <person name="Gordon J."/>
        </authorList>
    </citation>
    <scope>NUCLEOTIDE SEQUENCE</scope>
    <source>
        <strain evidence="5">DSM 17241</strain>
    </source>
</reference>
<dbReference type="SMART" id="SM00354">
    <property type="entry name" value="HTH_LACI"/>
    <property type="match status" value="1"/>
</dbReference>
<feature type="domain" description="HTH lacI-type" evidence="4">
    <location>
        <begin position="3"/>
        <end position="58"/>
    </location>
</feature>
<keyword evidence="6" id="KW-1185">Reference proteome</keyword>
<dbReference type="SUPFAM" id="SSF53822">
    <property type="entry name" value="Periplasmic binding protein-like I"/>
    <property type="match status" value="1"/>
</dbReference>
<dbReference type="PROSITE" id="PS50932">
    <property type="entry name" value="HTH_LACI_2"/>
    <property type="match status" value="1"/>
</dbReference>
<dbReference type="PANTHER" id="PTHR30146">
    <property type="entry name" value="LACI-RELATED TRANSCRIPTIONAL REPRESSOR"/>
    <property type="match status" value="1"/>
</dbReference>
<keyword evidence="1" id="KW-0805">Transcription regulation</keyword>
<reference evidence="5" key="1">
    <citation type="submission" date="2007-11" db="EMBL/GenBank/DDBJ databases">
        <authorList>
            <person name="Fulton L."/>
            <person name="Clifton S."/>
            <person name="Fulton B."/>
            <person name="Xu J."/>
            <person name="Minx P."/>
            <person name="Pepin K.H."/>
            <person name="Johnson M."/>
            <person name="Thiruvilangam P."/>
            <person name="Bhonagiri V."/>
            <person name="Nash W.E."/>
            <person name="Mardis E.R."/>
            <person name="Wilson R.K."/>
        </authorList>
    </citation>
    <scope>NUCLEOTIDE SEQUENCE [LARGE SCALE GENOMIC DNA]</scope>
    <source>
        <strain evidence="5">DSM 17241</strain>
    </source>
</reference>
<dbReference type="EMBL" id="ABGD02000027">
    <property type="protein sequence ID" value="EDS09642.1"/>
    <property type="molecule type" value="Genomic_DNA"/>
</dbReference>
<dbReference type="GO" id="GO:0000976">
    <property type="term" value="F:transcription cis-regulatory region binding"/>
    <property type="evidence" value="ECO:0007669"/>
    <property type="project" value="TreeGrafter"/>
</dbReference>
<evidence type="ECO:0000313" key="5">
    <source>
        <dbReference type="EMBL" id="EDS09642.1"/>
    </source>
</evidence>
<evidence type="ECO:0000313" key="6">
    <source>
        <dbReference type="Proteomes" id="UP000003803"/>
    </source>
</evidence>
<dbReference type="CDD" id="cd01392">
    <property type="entry name" value="HTH_LacI"/>
    <property type="match status" value="1"/>
</dbReference>
<evidence type="ECO:0000259" key="4">
    <source>
        <dbReference type="PROSITE" id="PS50932"/>
    </source>
</evidence>
<dbReference type="GO" id="GO:0003700">
    <property type="term" value="F:DNA-binding transcription factor activity"/>
    <property type="evidence" value="ECO:0007669"/>
    <property type="project" value="TreeGrafter"/>
</dbReference>
<keyword evidence="2" id="KW-0238">DNA-binding</keyword>
<dbReference type="CDD" id="cd06267">
    <property type="entry name" value="PBP1_LacI_sugar_binding-like"/>
    <property type="match status" value="1"/>
</dbReference>
<dbReference type="HOGENOM" id="CLU_037628_6_0_9"/>
<evidence type="ECO:0000256" key="2">
    <source>
        <dbReference type="ARBA" id="ARBA00023125"/>
    </source>
</evidence>
<organism evidence="5 6">
    <name type="scientific">Anaerotruncus colihominis DSM 17241</name>
    <dbReference type="NCBI Taxonomy" id="445972"/>
    <lineage>
        <taxon>Bacteria</taxon>
        <taxon>Bacillati</taxon>
        <taxon>Bacillota</taxon>
        <taxon>Clostridia</taxon>
        <taxon>Eubacteriales</taxon>
        <taxon>Oscillospiraceae</taxon>
        <taxon>Anaerotruncus</taxon>
    </lineage>
</organism>
<dbReference type="InterPro" id="IPR028082">
    <property type="entry name" value="Peripla_BP_I"/>
</dbReference>
<keyword evidence="3" id="KW-0804">Transcription</keyword>
<evidence type="ECO:0000256" key="1">
    <source>
        <dbReference type="ARBA" id="ARBA00023015"/>
    </source>
</evidence>
<dbReference type="Pfam" id="PF00356">
    <property type="entry name" value="LacI"/>
    <property type="match status" value="1"/>
</dbReference>